<feature type="region of interest" description="Disordered" evidence="3">
    <location>
        <begin position="52"/>
        <end position="89"/>
    </location>
</feature>
<comment type="function">
    <text evidence="1">Might have a role analogous to that of eukaryotic histone proteins.</text>
</comment>
<organism evidence="4 5">
    <name type="scientific">Hymenobacter nitidus</name>
    <dbReference type="NCBI Taxonomy" id="2880929"/>
    <lineage>
        <taxon>Bacteria</taxon>
        <taxon>Pseudomonadati</taxon>
        <taxon>Bacteroidota</taxon>
        <taxon>Cytophagia</taxon>
        <taxon>Cytophagales</taxon>
        <taxon>Hymenobacteraceae</taxon>
        <taxon>Hymenobacter</taxon>
    </lineage>
</organism>
<gene>
    <name evidence="4" type="ORF">LGH70_05225</name>
</gene>
<name>A0ABS8AAP4_9BACT</name>
<dbReference type="InterPro" id="IPR010886">
    <property type="entry name" value="Hc1"/>
</dbReference>
<protein>
    <recommendedName>
        <fullName evidence="6">Histone H1</fullName>
    </recommendedName>
</protein>
<evidence type="ECO:0000313" key="4">
    <source>
        <dbReference type="EMBL" id="MCB2376971.1"/>
    </source>
</evidence>
<evidence type="ECO:0000256" key="3">
    <source>
        <dbReference type="SAM" id="MobiDB-lite"/>
    </source>
</evidence>
<evidence type="ECO:0000256" key="2">
    <source>
        <dbReference type="ARBA" id="ARBA00008424"/>
    </source>
</evidence>
<reference evidence="4" key="1">
    <citation type="submission" date="2021-10" db="EMBL/GenBank/DDBJ databases">
        <authorList>
            <person name="Dean J.D."/>
            <person name="Kim M.K."/>
            <person name="Newey C.N."/>
            <person name="Stoker T.S."/>
            <person name="Thompson D.W."/>
            <person name="Grose J.H."/>
        </authorList>
    </citation>
    <scope>NUCLEOTIDE SEQUENCE</scope>
    <source>
        <strain evidence="4">BT635</strain>
    </source>
</reference>
<sequence>MSNYSQLKDLVLSLESDFEKFYDKQNSAAGTRVRKGMQELKNLAQTIRTEVQNTKNSAGDAAGAGAAKAAPAKKAAAPAAKKAAPAKKK</sequence>
<comment type="caution">
    <text evidence="4">The sequence shown here is derived from an EMBL/GenBank/DDBJ whole genome shotgun (WGS) entry which is preliminary data.</text>
</comment>
<keyword evidence="5" id="KW-1185">Reference proteome</keyword>
<evidence type="ECO:0000313" key="5">
    <source>
        <dbReference type="Proteomes" id="UP001165297"/>
    </source>
</evidence>
<accession>A0ABS8AAP4</accession>
<evidence type="ECO:0008006" key="6">
    <source>
        <dbReference type="Google" id="ProtNLM"/>
    </source>
</evidence>
<comment type="similarity">
    <text evidence="2">Belongs to the histone H1/H5 family. HCT subfamily.</text>
</comment>
<evidence type="ECO:0000256" key="1">
    <source>
        <dbReference type="ARBA" id="ARBA00002333"/>
    </source>
</evidence>
<dbReference type="Pfam" id="PF07432">
    <property type="entry name" value="Hc1"/>
    <property type="match status" value="1"/>
</dbReference>
<dbReference type="Proteomes" id="UP001165297">
    <property type="component" value="Unassembled WGS sequence"/>
</dbReference>
<proteinExistence type="inferred from homology"/>
<feature type="compositionally biased region" description="Low complexity" evidence="3">
    <location>
        <begin position="58"/>
        <end position="83"/>
    </location>
</feature>
<dbReference type="EMBL" id="JAJADQ010000002">
    <property type="protein sequence ID" value="MCB2376971.1"/>
    <property type="molecule type" value="Genomic_DNA"/>
</dbReference>